<evidence type="ECO:0000259" key="4">
    <source>
        <dbReference type="PROSITE" id="PS50878"/>
    </source>
</evidence>
<feature type="compositionally biased region" description="Pro residues" evidence="2">
    <location>
        <begin position="108"/>
        <end position="119"/>
    </location>
</feature>
<evidence type="ECO:0000256" key="2">
    <source>
        <dbReference type="SAM" id="MobiDB-lite"/>
    </source>
</evidence>
<dbReference type="EMBL" id="BLXT01004484">
    <property type="protein sequence ID" value="GFO13351.1"/>
    <property type="molecule type" value="Genomic_DNA"/>
</dbReference>
<dbReference type="SMART" id="SM00252">
    <property type="entry name" value="SH2"/>
    <property type="match status" value="2"/>
</dbReference>
<comment type="caution">
    <text evidence="5">The sequence shown here is derived from an EMBL/GenBank/DDBJ whole genome shotgun (WGS) entry which is preliminary data.</text>
</comment>
<evidence type="ECO:0000256" key="1">
    <source>
        <dbReference type="PROSITE-ProRule" id="PRU00191"/>
    </source>
</evidence>
<dbReference type="CDD" id="cd01650">
    <property type="entry name" value="RT_nLTR_like"/>
    <property type="match status" value="1"/>
</dbReference>
<feature type="domain" description="SH2" evidence="3">
    <location>
        <begin position="183"/>
        <end position="278"/>
    </location>
</feature>
<evidence type="ECO:0000313" key="6">
    <source>
        <dbReference type="Proteomes" id="UP000735302"/>
    </source>
</evidence>
<dbReference type="InterPro" id="IPR036860">
    <property type="entry name" value="SH2_dom_sf"/>
</dbReference>
<dbReference type="InterPro" id="IPR000477">
    <property type="entry name" value="RT_dom"/>
</dbReference>
<evidence type="ECO:0000259" key="3">
    <source>
        <dbReference type="PROSITE" id="PS50001"/>
    </source>
</evidence>
<feature type="domain" description="SH2" evidence="3">
    <location>
        <begin position="963"/>
        <end position="1067"/>
    </location>
</feature>
<feature type="region of interest" description="Disordered" evidence="2">
    <location>
        <begin position="413"/>
        <end position="433"/>
    </location>
</feature>
<dbReference type="SUPFAM" id="SSF55550">
    <property type="entry name" value="SH2 domain"/>
    <property type="match status" value="2"/>
</dbReference>
<feature type="compositionally biased region" description="Basic and acidic residues" evidence="2">
    <location>
        <begin position="506"/>
        <end position="525"/>
    </location>
</feature>
<dbReference type="AlphaFoldDB" id="A0AAV4B3F6"/>
<proteinExistence type="predicted"/>
<feature type="compositionally biased region" description="Basic and acidic residues" evidence="2">
    <location>
        <begin position="414"/>
        <end position="424"/>
    </location>
</feature>
<keyword evidence="1" id="KW-0727">SH2 domain</keyword>
<dbReference type="Pfam" id="PF00078">
    <property type="entry name" value="RVT_1"/>
    <property type="match status" value="1"/>
</dbReference>
<feature type="compositionally biased region" description="Low complexity" evidence="2">
    <location>
        <begin position="130"/>
        <end position="145"/>
    </location>
</feature>
<accession>A0AAV4B3F6</accession>
<feature type="region of interest" description="Disordered" evidence="2">
    <location>
        <begin position="1"/>
        <end position="159"/>
    </location>
</feature>
<name>A0AAV4B3F6_9GAST</name>
<organism evidence="5 6">
    <name type="scientific">Plakobranchus ocellatus</name>
    <dbReference type="NCBI Taxonomy" id="259542"/>
    <lineage>
        <taxon>Eukaryota</taxon>
        <taxon>Metazoa</taxon>
        <taxon>Spiralia</taxon>
        <taxon>Lophotrochozoa</taxon>
        <taxon>Mollusca</taxon>
        <taxon>Gastropoda</taxon>
        <taxon>Heterobranchia</taxon>
        <taxon>Euthyneura</taxon>
        <taxon>Panpulmonata</taxon>
        <taxon>Sacoglossa</taxon>
        <taxon>Placobranchoidea</taxon>
        <taxon>Plakobranchidae</taxon>
        <taxon>Plakobranchus</taxon>
    </lineage>
</organism>
<dbReference type="InterPro" id="IPR000980">
    <property type="entry name" value="SH2"/>
</dbReference>
<dbReference type="PANTHER" id="PTHR19446">
    <property type="entry name" value="REVERSE TRANSCRIPTASES"/>
    <property type="match status" value="1"/>
</dbReference>
<dbReference type="PROSITE" id="PS50878">
    <property type="entry name" value="RT_POL"/>
    <property type="match status" value="1"/>
</dbReference>
<feature type="region of interest" description="Disordered" evidence="2">
    <location>
        <begin position="499"/>
        <end position="538"/>
    </location>
</feature>
<reference evidence="5 6" key="1">
    <citation type="journal article" date="2021" name="Elife">
        <title>Chloroplast acquisition without the gene transfer in kleptoplastic sea slugs, Plakobranchus ocellatus.</title>
        <authorList>
            <person name="Maeda T."/>
            <person name="Takahashi S."/>
            <person name="Yoshida T."/>
            <person name="Shimamura S."/>
            <person name="Takaki Y."/>
            <person name="Nagai Y."/>
            <person name="Toyoda A."/>
            <person name="Suzuki Y."/>
            <person name="Arimoto A."/>
            <person name="Ishii H."/>
            <person name="Satoh N."/>
            <person name="Nishiyama T."/>
            <person name="Hasebe M."/>
            <person name="Maruyama T."/>
            <person name="Minagawa J."/>
            <person name="Obokata J."/>
            <person name="Shigenobu S."/>
        </authorList>
    </citation>
    <scope>NUCLEOTIDE SEQUENCE [LARGE SCALE GENOMIC DNA]</scope>
</reference>
<dbReference type="PRINTS" id="PR00401">
    <property type="entry name" value="SH2DOMAIN"/>
</dbReference>
<dbReference type="Proteomes" id="UP000735302">
    <property type="component" value="Unassembled WGS sequence"/>
</dbReference>
<dbReference type="Gene3D" id="3.30.505.10">
    <property type="entry name" value="SH2 domain"/>
    <property type="match status" value="2"/>
</dbReference>
<dbReference type="PROSITE" id="PS50001">
    <property type="entry name" value="SH2"/>
    <property type="match status" value="2"/>
</dbReference>
<gene>
    <name evidence="5" type="ORF">PoB_003985600</name>
</gene>
<evidence type="ECO:0000313" key="5">
    <source>
        <dbReference type="EMBL" id="GFO13351.1"/>
    </source>
</evidence>
<protein>
    <submittedName>
        <fullName evidence="5">Phosphatidylinositol 3-kinase regulatory subunit beta</fullName>
    </submittedName>
</protein>
<dbReference type="Pfam" id="PF00017">
    <property type="entry name" value="SH2"/>
    <property type="match status" value="2"/>
</dbReference>
<feature type="domain" description="Reverse transcriptase" evidence="4">
    <location>
        <begin position="708"/>
        <end position="961"/>
    </location>
</feature>
<sequence>MEGEPPTDYVTCNDASPDRNITVVNCPPSPSRPRPQPRRLVSLTSFTEPPDNGSIPGDKDSNLVNDALPRSERGEATTFDQDLEDASQDCDYYNVPLPPKSINSQVLPPKPAPPRPPLPQGGHPNRGSQSSKIGRSESSPGSSRRLAPGSGHSPIRSLSGPALLNEQQLSLSPGKREGHSLSCYWGDISRNEADEKLRDHPDGSYLIRNSTTPGAYTLTVRQGGQNKCLKICTNTEGQFGLKSHDCRFESLAALVNHYTETSLAEFNRQLTTHLVHPVEKPRIGKINLYEALALLADNGRALRHSKKQYLELMNRQEKVSQQVELAQMETRALQAVREMYMTVVEPNHTQDDLEEIAGLDDIKRDILTKNNTLAIQRHSIYGDRVKASQALVKAREATQIRCRHSFNSMTNIEKCSRDPPKGGENDGSIGDYSMLTETAPRTTRTRTTNVGLEMDYSCICGRRFATERGMKIHRTKMGCLNMSSQQQRTAIADKTLENQSQVQNHSAKEIQAENRDDVPRHPSSDKRHKINFPPASSGKQWEDLDSKIVLKIESLLGKSTLEHKLATFGDILKARHSALSRAESARKKRSQKRKNQERFIRDPFQFARQLFQQPKSGTLTVEREELETHLKKTYPDPTREIPLEETTGLVWPAAPGIKFDSKPPSLQEVIAVVSKARAKSALGPNGVPYLLYKRCPNVLKKLHKILRSAWKNIKISKEWMTAEGVYIPKEQDSRGINQFRPISLNVEGKIFFSVMASRLTKYLTENGYINTSIQKGGIPGVSGCLEHATMIWEAIQRAKSEKLNLDVVWLDLANAYGSVPHEMIQLALRMYHVPEVIQVMLDDYFSGFRMRFSTNNYTTNWINLEVGIAMGCTISPILFVMAMEVILKAAEGSAGPANLGGGCSMPPLKAFMDDTTIICSKEDETRRMLTCLDDLMSWQVLASGAVPELVDCLLDYDNLTTTWDQHLWLVDCKREEAEERLADREVGTFLIRPKNEIEKPYALSVVGKKDDDKEVKHCVIHHPRGRGYGFSVDGAVFESVDELVSRHADISIKIYFHNIDTPLAYPVFVDEGVNSYSPGFN</sequence>
<keyword evidence="6" id="KW-1185">Reference proteome</keyword>